<dbReference type="InterPro" id="IPR041677">
    <property type="entry name" value="DNA2/NAM7_AAA_11"/>
</dbReference>
<dbReference type="GO" id="GO:0003678">
    <property type="term" value="F:DNA helicase activity"/>
    <property type="evidence" value="ECO:0007669"/>
    <property type="project" value="UniProtKB-EC"/>
</dbReference>
<keyword evidence="16" id="KW-1185">Reference proteome</keyword>
<dbReference type="GO" id="GO:0005524">
    <property type="term" value="F:ATP binding"/>
    <property type="evidence" value="ECO:0007669"/>
    <property type="project" value="UniProtKB-KW"/>
</dbReference>
<feature type="domain" description="Upf1" evidence="14">
    <location>
        <begin position="79"/>
        <end position="236"/>
    </location>
</feature>
<dbReference type="AlphaFoldDB" id="A0AA39IJI4"/>
<dbReference type="Gene3D" id="2.40.30.230">
    <property type="match status" value="1"/>
</dbReference>
<dbReference type="CDD" id="cd21400">
    <property type="entry name" value="ZBD_UPF1-like"/>
    <property type="match status" value="1"/>
</dbReference>
<keyword evidence="7 12" id="KW-0863">Zinc-finger</keyword>
<dbReference type="Pfam" id="PF09416">
    <property type="entry name" value="UPF1_Zn_bind"/>
    <property type="match status" value="1"/>
</dbReference>
<evidence type="ECO:0000256" key="4">
    <source>
        <dbReference type="ARBA" id="ARBA00022490"/>
    </source>
</evidence>
<evidence type="ECO:0000256" key="13">
    <source>
        <dbReference type="SAM" id="MobiDB-lite"/>
    </source>
</evidence>
<dbReference type="GO" id="GO:0005737">
    <property type="term" value="C:cytoplasm"/>
    <property type="evidence" value="ECO:0007669"/>
    <property type="project" value="UniProtKB-SubCell"/>
</dbReference>
<dbReference type="InterPro" id="IPR047187">
    <property type="entry name" value="SF1_C_Upf1"/>
</dbReference>
<dbReference type="Proteomes" id="UP001175271">
    <property type="component" value="Unassembled WGS sequence"/>
</dbReference>
<dbReference type="PANTHER" id="PTHR10887:SF364">
    <property type="entry name" value="REGULATOR OF NONSENSE TRANSCRIPTS 1"/>
    <property type="match status" value="1"/>
</dbReference>
<comment type="caution">
    <text evidence="15">The sequence shown here is derived from an EMBL/GenBank/DDBJ whole genome shotgun (WGS) entry which is preliminary data.</text>
</comment>
<dbReference type="CDD" id="cd21407">
    <property type="entry name" value="1B_UPF1-like"/>
    <property type="match status" value="1"/>
</dbReference>
<dbReference type="CDD" id="cd18808">
    <property type="entry name" value="SF1_C_Upf1"/>
    <property type="match status" value="1"/>
</dbReference>
<keyword evidence="11" id="KW-0067">ATP-binding</keyword>
<feature type="region of interest" description="Disordered" evidence="13">
    <location>
        <begin position="976"/>
        <end position="999"/>
    </location>
</feature>
<evidence type="ECO:0000256" key="5">
    <source>
        <dbReference type="ARBA" id="ARBA00022723"/>
    </source>
</evidence>
<evidence type="ECO:0000256" key="6">
    <source>
        <dbReference type="ARBA" id="ARBA00022741"/>
    </source>
</evidence>
<dbReference type="Pfam" id="PF13087">
    <property type="entry name" value="AAA_12"/>
    <property type="match status" value="1"/>
</dbReference>
<evidence type="ECO:0000256" key="12">
    <source>
        <dbReference type="PROSITE-ProRule" id="PRU01341"/>
    </source>
</evidence>
<evidence type="ECO:0000256" key="3">
    <source>
        <dbReference type="ARBA" id="ARBA00012551"/>
    </source>
</evidence>
<dbReference type="PANTHER" id="PTHR10887">
    <property type="entry name" value="DNA2/NAM7 HELICASE FAMILY"/>
    <property type="match status" value="1"/>
</dbReference>
<gene>
    <name evidence="15" type="ORF">QR680_009236</name>
</gene>
<reference evidence="15" key="1">
    <citation type="submission" date="2023-06" db="EMBL/GenBank/DDBJ databases">
        <title>Genomic analysis of the entomopathogenic nematode Steinernema hermaphroditum.</title>
        <authorList>
            <person name="Schwarz E.M."/>
            <person name="Heppert J.K."/>
            <person name="Baniya A."/>
            <person name="Schwartz H.T."/>
            <person name="Tan C.-H."/>
            <person name="Antoshechkin I."/>
            <person name="Sternberg P.W."/>
            <person name="Goodrich-Blair H."/>
            <person name="Dillman A.R."/>
        </authorList>
    </citation>
    <scope>NUCLEOTIDE SEQUENCE</scope>
    <source>
        <strain evidence="15">PS9179</strain>
        <tissue evidence="15">Whole animal</tissue>
    </source>
</reference>
<evidence type="ECO:0000256" key="2">
    <source>
        <dbReference type="ARBA" id="ARBA00007913"/>
    </source>
</evidence>
<feature type="region of interest" description="CC/SHH/C" evidence="12">
    <location>
        <begin position="101"/>
        <end position="129"/>
    </location>
</feature>
<dbReference type="InterPro" id="IPR041679">
    <property type="entry name" value="DNA2/NAM7-like_C"/>
</dbReference>
<dbReference type="GO" id="GO:0000184">
    <property type="term" value="P:nuclear-transcribed mRNA catabolic process, nonsense-mediated decay"/>
    <property type="evidence" value="ECO:0007669"/>
    <property type="project" value="InterPro"/>
</dbReference>
<evidence type="ECO:0000313" key="16">
    <source>
        <dbReference type="Proteomes" id="UP001175271"/>
    </source>
</evidence>
<dbReference type="CDD" id="cd18039">
    <property type="entry name" value="DEXXQc_UPF1"/>
    <property type="match status" value="1"/>
</dbReference>
<evidence type="ECO:0000256" key="8">
    <source>
        <dbReference type="ARBA" id="ARBA00022801"/>
    </source>
</evidence>
<feature type="region of interest" description="C3H" evidence="12">
    <location>
        <begin position="87"/>
        <end position="119"/>
    </location>
</feature>
<evidence type="ECO:0000256" key="1">
    <source>
        <dbReference type="ARBA" id="ARBA00004496"/>
    </source>
</evidence>
<keyword evidence="5 12" id="KW-0479">Metal-binding</keyword>
<proteinExistence type="inferred from homology"/>
<dbReference type="GO" id="GO:0016787">
    <property type="term" value="F:hydrolase activity"/>
    <property type="evidence" value="ECO:0007669"/>
    <property type="project" value="UniProtKB-KW"/>
</dbReference>
<dbReference type="EMBL" id="JAUCMV010000001">
    <property type="protein sequence ID" value="KAK0425497.1"/>
    <property type="molecule type" value="Genomic_DNA"/>
</dbReference>
<evidence type="ECO:0000256" key="11">
    <source>
        <dbReference type="ARBA" id="ARBA00022840"/>
    </source>
</evidence>
<dbReference type="GO" id="GO:0003724">
    <property type="term" value="F:RNA helicase activity"/>
    <property type="evidence" value="ECO:0007669"/>
    <property type="project" value="InterPro"/>
</dbReference>
<keyword evidence="4" id="KW-0963">Cytoplasm</keyword>
<keyword evidence="6" id="KW-0547">Nucleotide-binding</keyword>
<dbReference type="Pfam" id="PF13086">
    <property type="entry name" value="AAA_11"/>
    <property type="match status" value="2"/>
</dbReference>
<dbReference type="GO" id="GO:0008270">
    <property type="term" value="F:zinc ion binding"/>
    <property type="evidence" value="ECO:0007669"/>
    <property type="project" value="UniProtKB-UniRule"/>
</dbReference>
<evidence type="ECO:0000256" key="7">
    <source>
        <dbReference type="ARBA" id="ARBA00022771"/>
    </source>
</evidence>
<dbReference type="InterPro" id="IPR027417">
    <property type="entry name" value="P-loop_NTPase"/>
</dbReference>
<keyword evidence="9" id="KW-0347">Helicase</keyword>
<dbReference type="InterPro" id="IPR045055">
    <property type="entry name" value="DNA2/NAM7-like"/>
</dbReference>
<dbReference type="PROSITE" id="PS51997">
    <property type="entry name" value="UPF1_CH_RICH"/>
    <property type="match status" value="1"/>
</dbReference>
<dbReference type="Gene3D" id="3.40.50.300">
    <property type="entry name" value="P-loop containing nucleotide triphosphate hydrolases"/>
    <property type="match status" value="2"/>
</dbReference>
<dbReference type="SUPFAM" id="SSF52540">
    <property type="entry name" value="P-loop containing nucleoside triphosphate hydrolases"/>
    <property type="match status" value="1"/>
</dbReference>
<dbReference type="InterPro" id="IPR040812">
    <property type="entry name" value="UPF1_1B_dom"/>
</dbReference>
<evidence type="ECO:0000256" key="10">
    <source>
        <dbReference type="ARBA" id="ARBA00022833"/>
    </source>
</evidence>
<dbReference type="InterPro" id="IPR018999">
    <property type="entry name" value="UPF1_CH/ZBD"/>
</dbReference>
<comment type="subcellular location">
    <subcellularLocation>
        <location evidence="1">Cytoplasm</location>
    </subcellularLocation>
</comment>
<dbReference type="FunFam" id="3.40.50.300:FF:000097">
    <property type="entry name" value="Regulator of nonsense transcripts 1"/>
    <property type="match status" value="1"/>
</dbReference>
<dbReference type="Pfam" id="PF18141">
    <property type="entry name" value="UPF1_1B_dom"/>
    <property type="match status" value="1"/>
</dbReference>
<evidence type="ECO:0000313" key="15">
    <source>
        <dbReference type="EMBL" id="KAK0425497.1"/>
    </source>
</evidence>
<protein>
    <recommendedName>
        <fullName evidence="3">DNA helicase</fullName>
        <ecNumber evidence="3">3.6.4.12</ecNumber>
    </recommendedName>
</protein>
<evidence type="ECO:0000259" key="14">
    <source>
        <dbReference type="PROSITE" id="PS51997"/>
    </source>
</evidence>
<organism evidence="15 16">
    <name type="scientific">Steinernema hermaphroditum</name>
    <dbReference type="NCBI Taxonomy" id="289476"/>
    <lineage>
        <taxon>Eukaryota</taxon>
        <taxon>Metazoa</taxon>
        <taxon>Ecdysozoa</taxon>
        <taxon>Nematoda</taxon>
        <taxon>Chromadorea</taxon>
        <taxon>Rhabditida</taxon>
        <taxon>Tylenchina</taxon>
        <taxon>Panagrolaimomorpha</taxon>
        <taxon>Strongyloidoidea</taxon>
        <taxon>Steinernematidae</taxon>
        <taxon>Steinernema</taxon>
    </lineage>
</organism>
<evidence type="ECO:0000256" key="9">
    <source>
        <dbReference type="ARBA" id="ARBA00022806"/>
    </source>
</evidence>
<dbReference type="EC" id="3.6.4.12" evidence="3"/>
<comment type="similarity">
    <text evidence="2">Belongs to the DNA2/NAM7 helicase family.</text>
</comment>
<sequence length="1077" mass="120491">MSDGLEDIYGSSATLTFVDTAEDEDGMMLGAATQDSQFELEQGFTIPSQSDHLTGATLTDDDSSQATQISFQDEEEICMYNLPPHACRYCGIHDTSSVAQCIACRKWFCNGKGSTSGSHLINHLVRSQHKELALHRDGALGDTQLECYQCGSKNIFVLGFIPAKADSIVVVLCRLPCANQATLKNVNWQAEDWRPLIQDRQLLNWLVTIPSERDQLRARQISAAQINLLEDIWKENPDATPDDLDRPGIDCELERVMLRYEDAYQYRRVFHPLVQAEADYDKKSKEALTQSVGQVRWDIALNKKVLAFFHLPKFHDGNIKLMIGDELKLKHYQTLDGSEWSSVGQVVKIPDNHNDEFVLEMRSMDHDTVPADKRINFICEFVWNSTSFDRMYRALDRLESSERCVSQYIYHKLMGHEVDDILFKVQLPKRYTAPGLPDLNHSQVNAVKTVLQKPLSLIQGPPGTGKTVTSATLVYHLVKQTNGQVLVCAPSNIAVDQLAEKIHRTGLKVVRLCAKGRETVESPVAFLSLHNQLKALHGAAELHKLMQLKDEIGELSYVDEKRFRALKNAKERELLSQADVICCTCVTAADKRLKQMEFRCVLVDESTQATEPEVMVPVVTGVRQLVLVGDHCQLGPVIMCKKAGNSGLSQSLFERLVILGNRPIRLQVQYRMHPALSAFPSNVFYEGSLQNGKYLGERQLNGIDWHWPSTDCPMLFWNCNGQEELSSSGTSYLNRTEAVNVEKLTTRFLNAGFLPEQIGIITPYEGQRAYIVQFMQSQGSLHTKLYLDIEVANVDAFQGREKDIIIVTCVRSNENAGIGFLNDPRRLNVALTRAKYGLIVVGNARVLSRQLLWNHLLTTFKEKNVLVEGPLNNLKVSPINLPKPKPLTNENNPGARFMSTAMYTMKEMMIGPYEKERVHVRDLVGIQDPQGMLYNQDFSSGLPMPVHMFMPPPPPNDLSPYGVSPAAFPVVTDARRTVGQRRSATRKARSSKNNNMSQNSNFEVGFFAASQEPGAHVSSISSQPFSQGTDGGWAVSQNDQCPSWSGAAGASDMGMTQQLEAQMENLFLSQDNAMGRD</sequence>
<dbReference type="GO" id="GO:0003723">
    <property type="term" value="F:RNA binding"/>
    <property type="evidence" value="ECO:0007669"/>
    <property type="project" value="InterPro"/>
</dbReference>
<name>A0AA39IJI4_9BILA</name>
<keyword evidence="8" id="KW-0378">Hydrolase</keyword>
<accession>A0AA39IJI4</accession>
<keyword evidence="10 12" id="KW-0862">Zinc</keyword>
<feature type="region of interest" description="C4" evidence="12">
    <location>
        <begin position="147"/>
        <end position="177"/>
    </location>
</feature>
<dbReference type="Gene3D" id="6.10.140.1240">
    <property type="match status" value="1"/>
</dbReference>